<evidence type="ECO:0000256" key="1">
    <source>
        <dbReference type="SAM" id="Phobius"/>
    </source>
</evidence>
<dbReference type="OrthoDB" id="389260at2"/>
<keyword evidence="1" id="KW-0812">Transmembrane</keyword>
<keyword evidence="1" id="KW-0472">Membrane</keyword>
<feature type="transmembrane region" description="Helical" evidence="1">
    <location>
        <begin position="79"/>
        <end position="101"/>
    </location>
</feature>
<dbReference type="KEGG" id="smia:P344_02850"/>
<protein>
    <submittedName>
        <fullName evidence="2">Uncharacterized protein</fullName>
    </submittedName>
</protein>
<accession>W0GKW6</accession>
<sequence>MAKLKYASVSVSITFPKVMVWVTGVWLFLLAILNACGVPNTNTAMYQKNSTTDHGAIVLISAFLFTCVTTFVKHKIGKLIVGVVFLALAVVGIIGVLVTSTSSTSTWVIFVAELIAIIGCIIWILEGIGILKITSTK</sequence>
<evidence type="ECO:0000313" key="3">
    <source>
        <dbReference type="Proteomes" id="UP000019260"/>
    </source>
</evidence>
<dbReference type="RefSeq" id="WP_025317270.1">
    <property type="nucleotide sequence ID" value="NZ_CP002082.1"/>
</dbReference>
<dbReference type="KEGG" id="smir:SMM_0477"/>
<dbReference type="PATRIC" id="fig|838561.3.peg.551"/>
<dbReference type="HOGENOM" id="CLU_1833952_0_0_14"/>
<keyword evidence="1" id="KW-1133">Transmembrane helix</keyword>
<keyword evidence="3" id="KW-1185">Reference proteome</keyword>
<dbReference type="Proteomes" id="UP000019260">
    <property type="component" value="Chromosome"/>
</dbReference>
<dbReference type="AlphaFoldDB" id="W0GKW6"/>
<evidence type="ECO:0000313" key="2">
    <source>
        <dbReference type="EMBL" id="AHI57914.1"/>
    </source>
</evidence>
<feature type="transmembrane region" description="Helical" evidence="1">
    <location>
        <begin position="53"/>
        <end position="72"/>
    </location>
</feature>
<dbReference type="STRING" id="838561.P344_02850"/>
<reference evidence="2 3" key="1">
    <citation type="submission" date="2013-09" db="EMBL/GenBank/DDBJ databases">
        <title>Complete genome sequence of Spiroplasma mirum suckling mouse cataract agent.</title>
        <authorList>
            <person name="Landry C.A."/>
            <person name="Bastian F.O."/>
            <person name="Thune R.L."/>
        </authorList>
    </citation>
    <scope>NUCLEOTIDE SEQUENCE [LARGE SCALE GENOMIC DNA]</scope>
    <source>
        <strain evidence="2 3">SMCA</strain>
    </source>
</reference>
<organism evidence="2 3">
    <name type="scientific">Spiroplasma mirum ATCC 29335</name>
    <dbReference type="NCBI Taxonomy" id="838561"/>
    <lineage>
        <taxon>Bacteria</taxon>
        <taxon>Bacillati</taxon>
        <taxon>Mycoplasmatota</taxon>
        <taxon>Mollicutes</taxon>
        <taxon>Entomoplasmatales</taxon>
        <taxon>Spiroplasmataceae</taxon>
        <taxon>Spiroplasma</taxon>
    </lineage>
</organism>
<gene>
    <name evidence="2" type="ORF">P344_02850</name>
</gene>
<feature type="transmembrane region" description="Helical" evidence="1">
    <location>
        <begin position="107"/>
        <end position="131"/>
    </location>
</feature>
<name>W0GKW6_9MOLU</name>
<dbReference type="EMBL" id="CP006720">
    <property type="protein sequence ID" value="AHI57914.1"/>
    <property type="molecule type" value="Genomic_DNA"/>
</dbReference>
<proteinExistence type="predicted"/>